<keyword evidence="1" id="KW-0812">Transmembrane</keyword>
<sequence>MKTYLLKRSKHYLFILTGGFIGMLLALMVNKKLYLNHNNIYLFKWMGIGLLISEVVLFTSWFFKKDKN</sequence>
<evidence type="ECO:0000256" key="1">
    <source>
        <dbReference type="SAM" id="Phobius"/>
    </source>
</evidence>
<protein>
    <submittedName>
        <fullName evidence="2">Uncharacterized protein</fullName>
    </submittedName>
</protein>
<gene>
    <name evidence="2" type="ORF">J5Y03_11440</name>
</gene>
<name>A0A940NS25_9BACI</name>
<keyword evidence="3" id="KW-1185">Reference proteome</keyword>
<dbReference type="AlphaFoldDB" id="A0A940NS25"/>
<evidence type="ECO:0000313" key="3">
    <source>
        <dbReference type="Proteomes" id="UP000682134"/>
    </source>
</evidence>
<feature type="transmembrane region" description="Helical" evidence="1">
    <location>
        <begin position="12"/>
        <end position="29"/>
    </location>
</feature>
<dbReference type="Proteomes" id="UP000682134">
    <property type="component" value="Unassembled WGS sequence"/>
</dbReference>
<dbReference type="EMBL" id="JAGIYQ010000006">
    <property type="protein sequence ID" value="MBP0725786.1"/>
    <property type="molecule type" value="Genomic_DNA"/>
</dbReference>
<organism evidence="2 3">
    <name type="scientific">Gottfriedia endophytica</name>
    <dbReference type="NCBI Taxonomy" id="2820819"/>
    <lineage>
        <taxon>Bacteria</taxon>
        <taxon>Bacillati</taxon>
        <taxon>Bacillota</taxon>
        <taxon>Bacilli</taxon>
        <taxon>Bacillales</taxon>
        <taxon>Bacillaceae</taxon>
        <taxon>Gottfriedia</taxon>
    </lineage>
</organism>
<keyword evidence="1" id="KW-0472">Membrane</keyword>
<reference evidence="2" key="1">
    <citation type="submission" date="2021-04" db="EMBL/GenBank/DDBJ databases">
        <title>Genome seq and assembly of Bacillus sp.</title>
        <authorList>
            <person name="Chhetri G."/>
        </authorList>
    </citation>
    <scope>NUCLEOTIDE SEQUENCE</scope>
    <source>
        <strain evidence="2">RG28</strain>
    </source>
</reference>
<comment type="caution">
    <text evidence="2">The sequence shown here is derived from an EMBL/GenBank/DDBJ whole genome shotgun (WGS) entry which is preliminary data.</text>
</comment>
<feature type="transmembrane region" description="Helical" evidence="1">
    <location>
        <begin position="41"/>
        <end position="63"/>
    </location>
</feature>
<proteinExistence type="predicted"/>
<dbReference type="RefSeq" id="WP_209405704.1">
    <property type="nucleotide sequence ID" value="NZ_JAGIYQ010000006.1"/>
</dbReference>
<evidence type="ECO:0000313" key="2">
    <source>
        <dbReference type="EMBL" id="MBP0725786.1"/>
    </source>
</evidence>
<keyword evidence="1" id="KW-1133">Transmembrane helix</keyword>
<accession>A0A940NS25</accession>